<evidence type="ECO:0000313" key="2">
    <source>
        <dbReference type="EMBL" id="KJX74937.1"/>
    </source>
</evidence>
<comment type="caution">
    <text evidence="2">The sequence shown here is derived from an EMBL/GenBank/DDBJ whole genome shotgun (WGS) entry which is preliminary data.</text>
</comment>
<protein>
    <submittedName>
        <fullName evidence="2">Uncharacterized protein</fullName>
    </submittedName>
</protein>
<feature type="region of interest" description="Disordered" evidence="1">
    <location>
        <begin position="1"/>
        <end position="24"/>
    </location>
</feature>
<reference evidence="2 3" key="1">
    <citation type="journal article" date="2015" name="Proc. Natl. Acad. Sci. U.S.A.">
        <title>Insight into the evolution and origin of leprosy bacilli from the genome sequence of Mycobacterium lepromatosis.</title>
        <authorList>
            <person name="Singh P."/>
            <person name="Benjak A."/>
            <person name="Schuenemann V.J."/>
            <person name="Herbig A."/>
            <person name="Avanzi C."/>
            <person name="Busso P."/>
            <person name="Nieselt K."/>
            <person name="Krause J."/>
            <person name="Vera-Cabrera L."/>
            <person name="Cole S.T."/>
        </authorList>
    </citation>
    <scope>NUCLEOTIDE SEQUENCE [LARGE SCALE GENOMIC DNA]</scope>
    <source>
        <strain evidence="2 3">Mx1-22A</strain>
    </source>
</reference>
<dbReference type="AlphaFoldDB" id="A0A0F4EQT3"/>
<accession>A0A0F4EQT3</accession>
<evidence type="ECO:0000313" key="3">
    <source>
        <dbReference type="Proteomes" id="UP000053699"/>
    </source>
</evidence>
<organism evidence="2 3">
    <name type="scientific">Mycobacterium lepromatosis</name>
    <dbReference type="NCBI Taxonomy" id="480418"/>
    <lineage>
        <taxon>Bacteria</taxon>
        <taxon>Bacillati</taxon>
        <taxon>Actinomycetota</taxon>
        <taxon>Actinomycetes</taxon>
        <taxon>Mycobacteriales</taxon>
        <taxon>Mycobacteriaceae</taxon>
        <taxon>Mycobacterium</taxon>
    </lineage>
</organism>
<gene>
    <name evidence="2" type="ORF">MLPM_1793</name>
</gene>
<dbReference type="Proteomes" id="UP000053699">
    <property type="component" value="Unassembled WGS sequence"/>
</dbReference>
<sequence>MNATAPARHPQVGTRTPVPADDDSDVAAAIRRSSRQGSMNGAAPFADAFDACHGLGRHPRRAVSAFSYGSKGCSERPSCTKAHTVPTVERCTV</sequence>
<dbReference type="EMBL" id="JRPY01000079">
    <property type="protein sequence ID" value="KJX74937.1"/>
    <property type="molecule type" value="Genomic_DNA"/>
</dbReference>
<keyword evidence="3" id="KW-1185">Reference proteome</keyword>
<evidence type="ECO:0000256" key="1">
    <source>
        <dbReference type="SAM" id="MobiDB-lite"/>
    </source>
</evidence>
<name>A0A0F4EQT3_9MYCO</name>
<proteinExistence type="predicted"/>